<dbReference type="AlphaFoldDB" id="A0A345Y554"/>
<sequence>MKTPQIRRWLIAAVVVIAAAFAWRHLAADDDAGLVLHEVKLGRLEKTVTALGSLQPKDYVDVGTQVSGQLNRVHFKIGDLVKQGQLLAEIDPTLYQSKVAADRASLADLAAQRERQQALALLARQKLRRANELHGIGATSDELLEEARSSDAEARAQLASLAAQIDKARSTLDGDAASLGYTKIYAPMAGTVVSQAVLEGQTVNASQQAPTILRIANLDVMTLNAQVAEADVGQLSVGMPVYFTTLGRAGQRNESKVRQILPTPTTVNDVVLYTALIDSTNLRHALMTNMTAQVFFVLGRADKLPVVPLAALRPAGGMTYTARVKTDSGIERRRVVVKLASRTEAAIESGLEAGEMLVIGAPAAKARGQSGSRQGQGGGMRPPM</sequence>
<dbReference type="GO" id="GO:1990961">
    <property type="term" value="P:xenobiotic detoxification by transmembrane export across the plasma membrane"/>
    <property type="evidence" value="ECO:0007669"/>
    <property type="project" value="InterPro"/>
</dbReference>
<gene>
    <name evidence="10" type="ORF">DWG20_06170</name>
</gene>
<dbReference type="Pfam" id="PF25967">
    <property type="entry name" value="RND-MFP_C"/>
    <property type="match status" value="1"/>
</dbReference>
<accession>A0A345Y554</accession>
<feature type="domain" description="Multidrug resistance protein MdtA-like barrel-sandwich hybrid" evidence="7">
    <location>
        <begin position="60"/>
        <end position="213"/>
    </location>
</feature>
<comment type="subcellular location">
    <subcellularLocation>
        <location evidence="1">Cell membrane</location>
    </subcellularLocation>
</comment>
<evidence type="ECO:0000256" key="4">
    <source>
        <dbReference type="ARBA" id="ARBA00023054"/>
    </source>
</evidence>
<protein>
    <submittedName>
        <fullName evidence="10">Efflux RND transporter periplasmic adaptor subunit</fullName>
    </submittedName>
</protein>
<name>A0A345Y554_9NEIS</name>
<proteinExistence type="inferred from homology"/>
<dbReference type="InterPro" id="IPR030190">
    <property type="entry name" value="MacA_alpha-hairpin_sf"/>
</dbReference>
<feature type="domain" description="Multidrug resistance protein MdtA-like C-terminal permuted SH3" evidence="9">
    <location>
        <begin position="306"/>
        <end position="360"/>
    </location>
</feature>
<dbReference type="InterPro" id="IPR058625">
    <property type="entry name" value="MdtA-like_BSH"/>
</dbReference>
<feature type="chain" id="PRO_5016848313" evidence="6">
    <location>
        <begin position="28"/>
        <end position="384"/>
    </location>
</feature>
<dbReference type="InterPro" id="IPR006143">
    <property type="entry name" value="RND_pump_MFP"/>
</dbReference>
<keyword evidence="4" id="KW-0175">Coiled coil</keyword>
<dbReference type="SUPFAM" id="SSF111369">
    <property type="entry name" value="HlyD-like secretion proteins"/>
    <property type="match status" value="1"/>
</dbReference>
<dbReference type="NCBIfam" id="TIGR01730">
    <property type="entry name" value="RND_mfp"/>
    <property type="match status" value="1"/>
</dbReference>
<dbReference type="GO" id="GO:1990195">
    <property type="term" value="C:macrolide transmembrane transporter complex"/>
    <property type="evidence" value="ECO:0007669"/>
    <property type="project" value="InterPro"/>
</dbReference>
<evidence type="ECO:0000259" key="8">
    <source>
        <dbReference type="Pfam" id="PF25944"/>
    </source>
</evidence>
<evidence type="ECO:0000259" key="7">
    <source>
        <dbReference type="Pfam" id="PF25917"/>
    </source>
</evidence>
<feature type="domain" description="Multidrug resistance protein MdtA-like beta-barrel" evidence="8">
    <location>
        <begin position="221"/>
        <end position="295"/>
    </location>
</feature>
<dbReference type="GO" id="GO:1990281">
    <property type="term" value="C:efflux pump complex"/>
    <property type="evidence" value="ECO:0007669"/>
    <property type="project" value="TreeGrafter"/>
</dbReference>
<feature type="compositionally biased region" description="Gly residues" evidence="5">
    <location>
        <begin position="374"/>
        <end position="384"/>
    </location>
</feature>
<evidence type="ECO:0000259" key="9">
    <source>
        <dbReference type="Pfam" id="PF25967"/>
    </source>
</evidence>
<dbReference type="InterPro" id="IPR058626">
    <property type="entry name" value="MdtA-like_b-barrel"/>
</dbReference>
<evidence type="ECO:0000256" key="5">
    <source>
        <dbReference type="SAM" id="MobiDB-lite"/>
    </source>
</evidence>
<dbReference type="Gene3D" id="2.40.420.20">
    <property type="match status" value="1"/>
</dbReference>
<evidence type="ECO:0000313" key="10">
    <source>
        <dbReference type="EMBL" id="AXK39056.1"/>
    </source>
</evidence>
<evidence type="ECO:0000256" key="3">
    <source>
        <dbReference type="ARBA" id="ARBA00022448"/>
    </source>
</evidence>
<dbReference type="GO" id="GO:0019898">
    <property type="term" value="C:extrinsic component of membrane"/>
    <property type="evidence" value="ECO:0007669"/>
    <property type="project" value="InterPro"/>
</dbReference>
<dbReference type="PANTHER" id="PTHR30469">
    <property type="entry name" value="MULTIDRUG RESISTANCE PROTEIN MDTA"/>
    <property type="match status" value="1"/>
</dbReference>
<dbReference type="PANTHER" id="PTHR30469:SF33">
    <property type="entry name" value="SLR1207 PROTEIN"/>
    <property type="match status" value="1"/>
</dbReference>
<evidence type="ECO:0000256" key="6">
    <source>
        <dbReference type="SAM" id="SignalP"/>
    </source>
</evidence>
<reference evidence="10 11" key="1">
    <citation type="submission" date="2018-07" db="EMBL/GenBank/DDBJ databases">
        <title>Crenobacter cavernae sp. nov., isolated from a karst cave.</title>
        <authorList>
            <person name="Zhu H."/>
        </authorList>
    </citation>
    <scope>NUCLEOTIDE SEQUENCE [LARGE SCALE GENOMIC DNA]</scope>
    <source>
        <strain evidence="10 11">K1W11S-77</strain>
    </source>
</reference>
<keyword evidence="6" id="KW-0732">Signal</keyword>
<dbReference type="Gene3D" id="2.40.50.100">
    <property type="match status" value="1"/>
</dbReference>
<dbReference type="Gene3D" id="2.40.30.170">
    <property type="match status" value="1"/>
</dbReference>
<dbReference type="OrthoDB" id="9784484at2"/>
<evidence type="ECO:0000256" key="2">
    <source>
        <dbReference type="ARBA" id="ARBA00009477"/>
    </source>
</evidence>
<evidence type="ECO:0000313" key="11">
    <source>
        <dbReference type="Proteomes" id="UP000254537"/>
    </source>
</evidence>
<dbReference type="Gene3D" id="6.10.140.1990">
    <property type="match status" value="1"/>
</dbReference>
<dbReference type="Pfam" id="PF25944">
    <property type="entry name" value="Beta-barrel_RND"/>
    <property type="match status" value="1"/>
</dbReference>
<feature type="region of interest" description="Disordered" evidence="5">
    <location>
        <begin position="364"/>
        <end position="384"/>
    </location>
</feature>
<dbReference type="RefSeq" id="WP_115432991.1">
    <property type="nucleotide sequence ID" value="NZ_CP031337.1"/>
</dbReference>
<dbReference type="EMBL" id="CP031337">
    <property type="protein sequence ID" value="AXK39056.1"/>
    <property type="molecule type" value="Genomic_DNA"/>
</dbReference>
<dbReference type="InterPro" id="IPR058627">
    <property type="entry name" value="MdtA-like_C"/>
</dbReference>
<dbReference type="GO" id="GO:0015562">
    <property type="term" value="F:efflux transmembrane transporter activity"/>
    <property type="evidence" value="ECO:0007669"/>
    <property type="project" value="TreeGrafter"/>
</dbReference>
<dbReference type="GO" id="GO:0030313">
    <property type="term" value="C:cell envelope"/>
    <property type="evidence" value="ECO:0007669"/>
    <property type="project" value="UniProtKB-SubCell"/>
</dbReference>
<evidence type="ECO:0000256" key="1">
    <source>
        <dbReference type="ARBA" id="ARBA00004236"/>
    </source>
</evidence>
<feature type="signal peptide" evidence="6">
    <location>
        <begin position="1"/>
        <end position="27"/>
    </location>
</feature>
<organism evidence="10 11">
    <name type="scientific">Crenobacter cavernae</name>
    <dbReference type="NCBI Taxonomy" id="2290923"/>
    <lineage>
        <taxon>Bacteria</taxon>
        <taxon>Pseudomonadati</taxon>
        <taxon>Pseudomonadota</taxon>
        <taxon>Betaproteobacteria</taxon>
        <taxon>Neisseriales</taxon>
        <taxon>Neisseriaceae</taxon>
        <taxon>Crenobacter</taxon>
    </lineage>
</organism>
<comment type="similarity">
    <text evidence="2">Belongs to the membrane fusion protein (MFP) (TC 8.A.1) family.</text>
</comment>
<dbReference type="Pfam" id="PF25917">
    <property type="entry name" value="BSH_RND"/>
    <property type="match status" value="1"/>
</dbReference>
<dbReference type="Proteomes" id="UP000254537">
    <property type="component" value="Chromosome"/>
</dbReference>
<dbReference type="KEGG" id="ccah:DWG20_06170"/>
<keyword evidence="3" id="KW-0813">Transport</keyword>